<keyword evidence="2" id="KW-1185">Reference proteome</keyword>
<organism evidence="1 2">
    <name type="scientific">Mycoplasmopsis edwardii</name>
    <dbReference type="NCBI Taxonomy" id="53558"/>
    <lineage>
        <taxon>Bacteria</taxon>
        <taxon>Bacillati</taxon>
        <taxon>Mycoplasmatota</taxon>
        <taxon>Mycoplasmoidales</taxon>
        <taxon>Metamycoplasmataceae</taxon>
        <taxon>Mycoplasmopsis</taxon>
    </lineage>
</organism>
<evidence type="ECO:0000313" key="2">
    <source>
        <dbReference type="Proteomes" id="UP000257559"/>
    </source>
</evidence>
<sequence>MYYKNNDTYTYNYDLNNNVALKQYKVTDKVIKKQDNNGNYVKDQNGLDIIDSRVNKVAYLVPGSLKSYSHIDNLLNTNIIYARENAESFKIEFPEDKFVHSTSDNLVGELKW</sequence>
<dbReference type="EMBL" id="LS991951">
    <property type="protein sequence ID" value="SYV97169.1"/>
    <property type="molecule type" value="Genomic_DNA"/>
</dbReference>
<name>A0A3B0PKI3_9BACT</name>
<protein>
    <submittedName>
        <fullName evidence="1">Uncharacterized protein</fullName>
    </submittedName>
</protein>
<dbReference type="AlphaFoldDB" id="A0A3B0PKI3"/>
<dbReference type="Proteomes" id="UP000257559">
    <property type="component" value="Chromosome"/>
</dbReference>
<accession>A0A3B0PKI3</accession>
<dbReference type="KEGG" id="medw:NCTC10132_00528"/>
<feature type="non-terminal residue" evidence="1">
    <location>
        <position position="112"/>
    </location>
</feature>
<gene>
    <name evidence="1" type="ORF">NCTC10132_00528</name>
</gene>
<proteinExistence type="predicted"/>
<reference evidence="2" key="1">
    <citation type="submission" date="2018-06" db="EMBL/GenBank/DDBJ databases">
        <authorList>
            <consortium name="Pathogen Informatics"/>
        </authorList>
    </citation>
    <scope>NUCLEOTIDE SEQUENCE [LARGE SCALE GENOMIC DNA]</scope>
    <source>
        <strain evidence="2">NCTC10132</strain>
    </source>
</reference>
<evidence type="ECO:0000313" key="1">
    <source>
        <dbReference type="EMBL" id="SYV97169.1"/>
    </source>
</evidence>